<dbReference type="SMART" id="SM00567">
    <property type="entry name" value="EZ_HEAT"/>
    <property type="match status" value="6"/>
</dbReference>
<proteinExistence type="predicted"/>
<dbReference type="SUPFAM" id="SSF48371">
    <property type="entry name" value="ARM repeat"/>
    <property type="match status" value="2"/>
</dbReference>
<sequence length="702" mass="75025">MTAGTRTRIEDIDWASMNHAYGDASDVPDLLRGLASADPAEREAALDGMYGAVHHQGDVYDSTLASVPFLFDLVADASVRDRGAIVGLLRSIAGEEIPDPEEIGGLFEDEEEDAAWVANFVDAAALIRGRADVFLDHLTAHDPELRAAAAGALAHLHPDPARVFAALRDRLPAEPDGEAVRSLARAVGVLGVRHAELRPGAGRLLAEVLASGEGDPELRLTVLAQLARCAPDLLPDDTVDIAVEVMRIAAEDGPAAEASGDAGSGGESAPERPRTDTMLSYLRELEAAHRASIDAHLADDLLRDLHIALDDRTEERFGLLHAQLYAPHWGQRLAAVQECGLLLTGWRAPNDLAVALLARQLVEHDETLSRNALNELARLHPVARVVADVLEACLVEWEDDWEPADWDGSLFGRALAALAPQGDARAVPYLAAVLESGGYVPEHLARWVEAIGPVAGARLAPVLHARLADPERVPRGESRSRLISALGILTPDASLPLLTAALHGDHCGAAFTAVGRYGSAAAHAAPRLREVASDTSKNGLHRLDAADALWSVTGASRDVLPVLRDALTSDSWFTRTRAVQVAGRLGPGAAPLVPRLRELMAEGEYLRTEAAIALWRIRTDAAEVLPVLLDQWNAAPRSRPETAACLLDMGPAAAPALPLLHRELTSTRRHNNYGAEGNMRYDVASDEALLRDCRSLVATLGP</sequence>
<name>A0ABW7QWU5_9ACTN</name>
<reference evidence="2 3" key="1">
    <citation type="submission" date="2024-10" db="EMBL/GenBank/DDBJ databases">
        <title>The Natural Products Discovery Center: Release of the First 8490 Sequenced Strains for Exploring Actinobacteria Biosynthetic Diversity.</title>
        <authorList>
            <person name="Kalkreuter E."/>
            <person name="Kautsar S.A."/>
            <person name="Yang D."/>
            <person name="Bader C.D."/>
            <person name="Teijaro C.N."/>
            <person name="Fluegel L."/>
            <person name="Davis C.M."/>
            <person name="Simpson J.R."/>
            <person name="Lauterbach L."/>
            <person name="Steele A.D."/>
            <person name="Gui C."/>
            <person name="Meng S."/>
            <person name="Li G."/>
            <person name="Viehrig K."/>
            <person name="Ye F."/>
            <person name="Su P."/>
            <person name="Kiefer A.F."/>
            <person name="Nichols A."/>
            <person name="Cepeda A.J."/>
            <person name="Yan W."/>
            <person name="Fan B."/>
            <person name="Jiang Y."/>
            <person name="Adhikari A."/>
            <person name="Zheng C.-J."/>
            <person name="Schuster L."/>
            <person name="Cowan T.M."/>
            <person name="Smanski M.J."/>
            <person name="Chevrette M.G."/>
            <person name="De Carvalho L.P.S."/>
            <person name="Shen B."/>
        </authorList>
    </citation>
    <scope>NUCLEOTIDE SEQUENCE [LARGE SCALE GENOMIC DNA]</scope>
    <source>
        <strain evidence="2 3">NPDC017990</strain>
    </source>
</reference>
<dbReference type="Proteomes" id="UP001610818">
    <property type="component" value="Unassembled WGS sequence"/>
</dbReference>
<gene>
    <name evidence="2" type="ORF">ACH4F9_26830</name>
</gene>
<dbReference type="InterPro" id="IPR004155">
    <property type="entry name" value="PBS_lyase_HEAT"/>
</dbReference>
<dbReference type="InterPro" id="IPR016024">
    <property type="entry name" value="ARM-type_fold"/>
</dbReference>
<evidence type="ECO:0000256" key="1">
    <source>
        <dbReference type="SAM" id="MobiDB-lite"/>
    </source>
</evidence>
<dbReference type="RefSeq" id="WP_397715131.1">
    <property type="nucleotide sequence ID" value="NZ_JBIRGN010000005.1"/>
</dbReference>
<protein>
    <submittedName>
        <fullName evidence="2">HEAT repeat domain-containing protein</fullName>
    </submittedName>
</protein>
<dbReference type="InterPro" id="IPR011989">
    <property type="entry name" value="ARM-like"/>
</dbReference>
<keyword evidence="3" id="KW-1185">Reference proteome</keyword>
<dbReference type="EMBL" id="JBIRGQ010000005">
    <property type="protein sequence ID" value="MFH8548634.1"/>
    <property type="molecule type" value="Genomic_DNA"/>
</dbReference>
<dbReference type="Gene3D" id="1.25.10.10">
    <property type="entry name" value="Leucine-rich Repeat Variant"/>
    <property type="match status" value="3"/>
</dbReference>
<feature type="region of interest" description="Disordered" evidence="1">
    <location>
        <begin position="253"/>
        <end position="275"/>
    </location>
</feature>
<organism evidence="2 3">
    <name type="scientific">Streptomyces longisporoflavus</name>
    <dbReference type="NCBI Taxonomy" id="28044"/>
    <lineage>
        <taxon>Bacteria</taxon>
        <taxon>Bacillati</taxon>
        <taxon>Actinomycetota</taxon>
        <taxon>Actinomycetes</taxon>
        <taxon>Kitasatosporales</taxon>
        <taxon>Streptomycetaceae</taxon>
        <taxon>Streptomyces</taxon>
    </lineage>
</organism>
<dbReference type="Pfam" id="PF13646">
    <property type="entry name" value="HEAT_2"/>
    <property type="match status" value="1"/>
</dbReference>
<evidence type="ECO:0000313" key="3">
    <source>
        <dbReference type="Proteomes" id="UP001610818"/>
    </source>
</evidence>
<evidence type="ECO:0000313" key="2">
    <source>
        <dbReference type="EMBL" id="MFH8548634.1"/>
    </source>
</evidence>
<accession>A0ABW7QWU5</accession>
<comment type="caution">
    <text evidence="2">The sequence shown here is derived from an EMBL/GenBank/DDBJ whole genome shotgun (WGS) entry which is preliminary data.</text>
</comment>